<keyword evidence="2" id="KW-0378">Hydrolase</keyword>
<dbReference type="RefSeq" id="WP_264788525.1">
    <property type="nucleotide sequence ID" value="NZ_AP026867.1"/>
</dbReference>
<evidence type="ECO:0000313" key="3">
    <source>
        <dbReference type="Proteomes" id="UP001060919"/>
    </source>
</evidence>
<evidence type="ECO:0000313" key="2">
    <source>
        <dbReference type="EMBL" id="BDS13237.1"/>
    </source>
</evidence>
<proteinExistence type="predicted"/>
<name>A0A915YHR6_9BACT</name>
<dbReference type="KEGG" id="aup:AsAng_0039670"/>
<feature type="chain" id="PRO_5038114586" evidence="1">
    <location>
        <begin position="21"/>
        <end position="193"/>
    </location>
</feature>
<reference evidence="2" key="1">
    <citation type="submission" date="2022-09" db="EMBL/GenBank/DDBJ databases">
        <title>Aureispira anguillicida sp. nov., isolated from Leptocephalus of Japanese eel Anguilla japonica.</title>
        <authorList>
            <person name="Yuasa K."/>
            <person name="Mekata T."/>
            <person name="Ikunari K."/>
        </authorList>
    </citation>
    <scope>NUCLEOTIDE SEQUENCE</scope>
    <source>
        <strain evidence="2">EL160426</strain>
    </source>
</reference>
<keyword evidence="2" id="KW-0121">Carboxypeptidase</keyword>
<keyword evidence="2" id="KW-0645">Protease</keyword>
<sequence>MFISILISCCLLVGIIPCTGQSSFITGKVFSEVNKSTLYNAKLVLKRNHKYYRKTKTDHVGNYWFGNLPAGSYSIWVIQEGYCQLEMTKIVIATTASIQLDLGLMEQSQNTNLNLGDKVYKVYRAPIQVDLAEHKTTYQNFRNEIQIIKDVYNGPEIRIAPPKSPSSPIENNRATHHYESLKALEKTSAFVPR</sequence>
<dbReference type="Proteomes" id="UP001060919">
    <property type="component" value="Chromosome"/>
</dbReference>
<organism evidence="2 3">
    <name type="scientific">Aureispira anguillae</name>
    <dbReference type="NCBI Taxonomy" id="2864201"/>
    <lineage>
        <taxon>Bacteria</taxon>
        <taxon>Pseudomonadati</taxon>
        <taxon>Bacteroidota</taxon>
        <taxon>Saprospiria</taxon>
        <taxon>Saprospirales</taxon>
        <taxon>Saprospiraceae</taxon>
        <taxon>Aureispira</taxon>
    </lineage>
</organism>
<dbReference type="EMBL" id="AP026867">
    <property type="protein sequence ID" value="BDS13237.1"/>
    <property type="molecule type" value="Genomic_DNA"/>
</dbReference>
<dbReference type="GO" id="GO:0004180">
    <property type="term" value="F:carboxypeptidase activity"/>
    <property type="evidence" value="ECO:0007669"/>
    <property type="project" value="UniProtKB-KW"/>
</dbReference>
<evidence type="ECO:0000256" key="1">
    <source>
        <dbReference type="SAM" id="SignalP"/>
    </source>
</evidence>
<dbReference type="SUPFAM" id="SSF49478">
    <property type="entry name" value="Cna protein B-type domain"/>
    <property type="match status" value="1"/>
</dbReference>
<gene>
    <name evidence="2" type="ORF">AsAng_0039670</name>
</gene>
<dbReference type="Gene3D" id="2.60.40.1120">
    <property type="entry name" value="Carboxypeptidase-like, regulatory domain"/>
    <property type="match status" value="1"/>
</dbReference>
<keyword evidence="3" id="KW-1185">Reference proteome</keyword>
<feature type="signal peptide" evidence="1">
    <location>
        <begin position="1"/>
        <end position="20"/>
    </location>
</feature>
<dbReference type="Pfam" id="PF13620">
    <property type="entry name" value="CarboxypepD_reg"/>
    <property type="match status" value="1"/>
</dbReference>
<accession>A0A915YHR6</accession>
<dbReference type="AlphaFoldDB" id="A0A915YHR6"/>
<keyword evidence="1" id="KW-0732">Signal</keyword>
<protein>
    <submittedName>
        <fullName evidence="2">Carboxypeptidase-like regulatory domain-containing protein</fullName>
    </submittedName>
</protein>